<dbReference type="EMBL" id="CAICTM010002004">
    <property type="protein sequence ID" value="CAB9527489.1"/>
    <property type="molecule type" value="Genomic_DNA"/>
</dbReference>
<gene>
    <name evidence="1" type="ORF">SEMRO_2006_G310560.1</name>
</gene>
<evidence type="ECO:0000313" key="2">
    <source>
        <dbReference type="Proteomes" id="UP001153069"/>
    </source>
</evidence>
<keyword evidence="2" id="KW-1185">Reference proteome</keyword>
<accession>A0A9N8EYS2</accession>
<comment type="caution">
    <text evidence="1">The sequence shown here is derived from an EMBL/GenBank/DDBJ whole genome shotgun (WGS) entry which is preliminary data.</text>
</comment>
<dbReference type="AlphaFoldDB" id="A0A9N8EYS2"/>
<evidence type="ECO:0000313" key="1">
    <source>
        <dbReference type="EMBL" id="CAB9527489.1"/>
    </source>
</evidence>
<name>A0A9N8EYS2_9STRA</name>
<protein>
    <submittedName>
        <fullName evidence="1">Uncharacterized protein</fullName>
    </submittedName>
</protein>
<dbReference type="Proteomes" id="UP001153069">
    <property type="component" value="Unassembled WGS sequence"/>
</dbReference>
<proteinExistence type="predicted"/>
<sequence length="103" mass="11599">MTIPMPFGCEEMQPSEVRVVGSNGAVRTSSEVLEDASMTVTKELESLEYLNTRQAVSEIAQLYDIPTAELWIYHMKGEEELERFFNIKHASEAQPDPTGEDAF</sequence>
<organism evidence="1 2">
    <name type="scientific">Seminavis robusta</name>
    <dbReference type="NCBI Taxonomy" id="568900"/>
    <lineage>
        <taxon>Eukaryota</taxon>
        <taxon>Sar</taxon>
        <taxon>Stramenopiles</taxon>
        <taxon>Ochrophyta</taxon>
        <taxon>Bacillariophyta</taxon>
        <taxon>Bacillariophyceae</taxon>
        <taxon>Bacillariophycidae</taxon>
        <taxon>Naviculales</taxon>
        <taxon>Naviculaceae</taxon>
        <taxon>Seminavis</taxon>
    </lineage>
</organism>
<reference evidence="1" key="1">
    <citation type="submission" date="2020-06" db="EMBL/GenBank/DDBJ databases">
        <authorList>
            <consortium name="Plant Systems Biology data submission"/>
        </authorList>
    </citation>
    <scope>NUCLEOTIDE SEQUENCE</scope>
    <source>
        <strain evidence="1">D6</strain>
    </source>
</reference>